<proteinExistence type="predicted"/>
<dbReference type="GO" id="GO:0016874">
    <property type="term" value="F:ligase activity"/>
    <property type="evidence" value="ECO:0007669"/>
    <property type="project" value="UniProtKB-KW"/>
</dbReference>
<evidence type="ECO:0000313" key="4">
    <source>
        <dbReference type="EMBL" id="MFD1611202.1"/>
    </source>
</evidence>
<dbReference type="Proteomes" id="UP001597115">
    <property type="component" value="Unassembled WGS sequence"/>
</dbReference>
<evidence type="ECO:0000259" key="2">
    <source>
        <dbReference type="Pfam" id="PF00501"/>
    </source>
</evidence>
<dbReference type="PANTHER" id="PTHR43352:SF1">
    <property type="entry name" value="ANTHRANILATE--COA LIGASE"/>
    <property type="match status" value="1"/>
</dbReference>
<dbReference type="InterPro" id="IPR042099">
    <property type="entry name" value="ANL_N_sf"/>
</dbReference>
<feature type="domain" description="AMP-binding enzyme C-terminal" evidence="3">
    <location>
        <begin position="414"/>
        <end position="489"/>
    </location>
</feature>
<keyword evidence="5" id="KW-1185">Reference proteome</keyword>
<dbReference type="NCBIfam" id="TIGR02262">
    <property type="entry name" value="benz_CoA_lig"/>
    <property type="match status" value="1"/>
</dbReference>
<dbReference type="InterPro" id="IPR045851">
    <property type="entry name" value="AMP-bd_C_sf"/>
</dbReference>
<dbReference type="InterPro" id="IPR025110">
    <property type="entry name" value="AMP-bd_C"/>
</dbReference>
<feature type="domain" description="AMP-dependent synthetase/ligase" evidence="2">
    <location>
        <begin position="18"/>
        <end position="364"/>
    </location>
</feature>
<evidence type="ECO:0000259" key="3">
    <source>
        <dbReference type="Pfam" id="PF13193"/>
    </source>
</evidence>
<dbReference type="Pfam" id="PF00501">
    <property type="entry name" value="AMP-binding"/>
    <property type="match status" value="1"/>
</dbReference>
<dbReference type="SUPFAM" id="SSF56801">
    <property type="entry name" value="Acetyl-CoA synthetase-like"/>
    <property type="match status" value="1"/>
</dbReference>
<gene>
    <name evidence="4" type="ORF">ACFSCW_05235</name>
</gene>
<comment type="caution">
    <text evidence="4">The sequence shown here is derived from an EMBL/GenBank/DDBJ whole genome shotgun (WGS) entry which is preliminary data.</text>
</comment>
<protein>
    <submittedName>
        <fullName evidence="4">Benzoate-CoA ligase family protein</fullName>
    </submittedName>
</protein>
<accession>A0ABW4I0Y0</accession>
<reference evidence="5" key="1">
    <citation type="journal article" date="2019" name="Int. J. Syst. Evol. Microbiol.">
        <title>The Global Catalogue of Microorganisms (GCM) 10K type strain sequencing project: providing services to taxonomists for standard genome sequencing and annotation.</title>
        <authorList>
            <consortium name="The Broad Institute Genomics Platform"/>
            <consortium name="The Broad Institute Genome Sequencing Center for Infectious Disease"/>
            <person name="Wu L."/>
            <person name="Ma J."/>
        </authorList>
    </citation>
    <scope>NUCLEOTIDE SEQUENCE [LARGE SCALE GENOMIC DNA]</scope>
    <source>
        <strain evidence="5">CGMCC 1.16275</strain>
    </source>
</reference>
<dbReference type="Pfam" id="PF13193">
    <property type="entry name" value="AMP-binding_C"/>
    <property type="match status" value="1"/>
</dbReference>
<dbReference type="InterPro" id="IPR000873">
    <property type="entry name" value="AMP-dep_synth/lig_dom"/>
</dbReference>
<keyword evidence="1 4" id="KW-0436">Ligase</keyword>
<dbReference type="RefSeq" id="WP_380887599.1">
    <property type="nucleotide sequence ID" value="NZ_JBHUDY010000001.1"/>
</dbReference>
<dbReference type="PANTHER" id="PTHR43352">
    <property type="entry name" value="ACETYL-COA SYNTHETASE"/>
    <property type="match status" value="1"/>
</dbReference>
<sequence>MDEPAFPEDFNMADWFLAAGAPDKTAILFEGRTITYAEVRDKVEHVARRLITEGLLPEQRVLVCMRDCPEFVYAWFGAIKAGAVVTQVNPLLPYTDYAYYLDYVKPQFAFVDDASAEAFGAAAKRSRHGRGVIGNFESWLSGPISPDAEPWPTRRDDPAVWLFTSGSTGKSKAAVHSHGHFPFNTEVYAKRFIGMHPDDVTISGARLYFGYATGTNLMFPFAAGATTILFREQPSAELLFDLIERHRPTVFTSVPTLIHRMLESDRRGDLSSLRFMWSAGEALPRELHDRWDEAFGVPIVDGIGSAESFHIYISNHPDDIRPGSLGRLVPGYEAKLLDDDGQQVTQGDVGTLWLKGASAALCYHADYAKSVEHLRGGWIVSGDKFRQDAEGYWYYEGRGDDLIKSGGIYVSPIEVENVLAQHAAVGECCVLGQRDEAGLEKPVAIVLPRAGAEASAALEAELIAFARERLVHYKAPRAVLFADAPLPRNDRDKLDRKTLKIRFG</sequence>
<organism evidence="4 5">
    <name type="scientific">Sphingomonas tabacisoli</name>
    <dbReference type="NCBI Taxonomy" id="2249466"/>
    <lineage>
        <taxon>Bacteria</taxon>
        <taxon>Pseudomonadati</taxon>
        <taxon>Pseudomonadota</taxon>
        <taxon>Alphaproteobacteria</taxon>
        <taxon>Sphingomonadales</taxon>
        <taxon>Sphingomonadaceae</taxon>
        <taxon>Sphingomonas</taxon>
    </lineage>
</organism>
<dbReference type="InterPro" id="IPR011957">
    <property type="entry name" value="Benz_CoA_lig"/>
</dbReference>
<name>A0ABW4I0Y0_9SPHN</name>
<evidence type="ECO:0000256" key="1">
    <source>
        <dbReference type="ARBA" id="ARBA00022598"/>
    </source>
</evidence>
<dbReference type="EMBL" id="JBHUDY010000001">
    <property type="protein sequence ID" value="MFD1611202.1"/>
    <property type="molecule type" value="Genomic_DNA"/>
</dbReference>
<dbReference type="Gene3D" id="3.40.50.12780">
    <property type="entry name" value="N-terminal domain of ligase-like"/>
    <property type="match status" value="1"/>
</dbReference>
<dbReference type="Gene3D" id="3.30.300.30">
    <property type="match status" value="1"/>
</dbReference>
<evidence type="ECO:0000313" key="5">
    <source>
        <dbReference type="Proteomes" id="UP001597115"/>
    </source>
</evidence>